<organism evidence="6 7">
    <name type="scientific">Halocynthiibacter halioticoli</name>
    <dbReference type="NCBI Taxonomy" id="2986804"/>
    <lineage>
        <taxon>Bacteria</taxon>
        <taxon>Pseudomonadati</taxon>
        <taxon>Pseudomonadota</taxon>
        <taxon>Alphaproteobacteria</taxon>
        <taxon>Rhodobacterales</taxon>
        <taxon>Paracoccaceae</taxon>
        <taxon>Halocynthiibacter</taxon>
    </lineage>
</organism>
<dbReference type="InterPro" id="IPR002748">
    <property type="entry name" value="CbiD"/>
</dbReference>
<protein>
    <recommendedName>
        <fullName evidence="5">Cobalt-precorrin-5B C(1)-methyltransferase</fullName>
        <ecNumber evidence="5">2.1.1.195</ecNumber>
    </recommendedName>
    <alternativeName>
        <fullName evidence="5">Cobalt-precorrin-6A synthase</fullName>
    </alternativeName>
</protein>
<evidence type="ECO:0000313" key="7">
    <source>
        <dbReference type="Proteomes" id="UP001208041"/>
    </source>
</evidence>
<evidence type="ECO:0000256" key="1">
    <source>
        <dbReference type="ARBA" id="ARBA00022573"/>
    </source>
</evidence>
<evidence type="ECO:0000256" key="3">
    <source>
        <dbReference type="ARBA" id="ARBA00022679"/>
    </source>
</evidence>
<accession>A0AAE3J2S8</accession>
<dbReference type="PANTHER" id="PTHR35863">
    <property type="entry name" value="COBALT-PRECORRIN-5B C(1)-METHYLTRANSFERASE"/>
    <property type="match status" value="1"/>
</dbReference>
<keyword evidence="2 5" id="KW-0489">Methyltransferase</keyword>
<dbReference type="Pfam" id="PF01888">
    <property type="entry name" value="CbiD"/>
    <property type="match status" value="1"/>
</dbReference>
<comment type="function">
    <text evidence="5">Catalyzes the methylation of C-1 in cobalt-precorrin-5B to form cobalt-precorrin-6A.</text>
</comment>
<dbReference type="EMBL" id="JAOYFC010000001">
    <property type="protein sequence ID" value="MCV6824252.1"/>
    <property type="molecule type" value="Genomic_DNA"/>
</dbReference>
<evidence type="ECO:0000256" key="2">
    <source>
        <dbReference type="ARBA" id="ARBA00022603"/>
    </source>
</evidence>
<dbReference type="EC" id="2.1.1.195" evidence="5"/>
<dbReference type="GO" id="GO:0019251">
    <property type="term" value="P:anaerobic cobalamin biosynthetic process"/>
    <property type="evidence" value="ECO:0007669"/>
    <property type="project" value="UniProtKB-UniRule"/>
</dbReference>
<reference evidence="6" key="1">
    <citation type="submission" date="2022-10" db="EMBL/GenBank/DDBJ databases">
        <authorList>
            <person name="Yue Y."/>
        </authorList>
    </citation>
    <scope>NUCLEOTIDE SEQUENCE</scope>
    <source>
        <strain evidence="6">Z654</strain>
    </source>
</reference>
<dbReference type="RefSeq" id="WP_263953067.1">
    <property type="nucleotide sequence ID" value="NZ_JAOYFC010000001.1"/>
</dbReference>
<dbReference type="GO" id="GO:0032259">
    <property type="term" value="P:methylation"/>
    <property type="evidence" value="ECO:0007669"/>
    <property type="project" value="UniProtKB-KW"/>
</dbReference>
<proteinExistence type="inferred from homology"/>
<keyword evidence="3 5" id="KW-0808">Transferase</keyword>
<dbReference type="GO" id="GO:0008168">
    <property type="term" value="F:methyltransferase activity"/>
    <property type="evidence" value="ECO:0007669"/>
    <property type="project" value="UniProtKB-UniRule"/>
</dbReference>
<keyword evidence="7" id="KW-1185">Reference proteome</keyword>
<dbReference type="PANTHER" id="PTHR35863:SF1">
    <property type="entry name" value="COBALT-PRECORRIN-5B C(1)-METHYLTRANSFERASE"/>
    <property type="match status" value="1"/>
</dbReference>
<comment type="pathway">
    <text evidence="5">Cofactor biosynthesis; adenosylcobalamin biosynthesis; cob(II)yrinate a,c-diamide from sirohydrochlorin (anaerobic route): step 6/10.</text>
</comment>
<keyword evidence="4 5" id="KW-0949">S-adenosyl-L-methionine</keyword>
<dbReference type="PIRSF" id="PIRSF026782">
    <property type="entry name" value="CbiD"/>
    <property type="match status" value="1"/>
</dbReference>
<dbReference type="NCBIfam" id="TIGR00312">
    <property type="entry name" value="cbiD"/>
    <property type="match status" value="1"/>
</dbReference>
<sequence>MDAQSPPLRRGWTTGACATAAVKAALLKLWAGHFPDEVSITLPRGETPDFALEETEAGDNWAAAGIIKDAGDDPDVTHGALITAKVTLGGDGIEFRAGKGVGTVTKPGLPLAVGEPAINPVPREMMRGVVEDLAQEYGTTPCVVIEISIRDGEDLAKKTWNPRLGIVGGLSVLGTTGVVRPFSCAAWIASIHRGVDVARATGLTHVAGCTGATSEKVVQAEYDLSEQAMLDMGDFAGGLLKYLRKHPVERLTIGGGIGKMTKLAQGAMDLHSGRSQIDFDALAKALGEPHITDCNSALEVFEKYGEKFTEFVAIGALKTAREVLRDSPVALDLILIDRAGNIIGRAAE</sequence>
<dbReference type="NCBIfam" id="NF000849">
    <property type="entry name" value="PRK00075.1-1"/>
    <property type="match status" value="1"/>
</dbReference>
<evidence type="ECO:0000256" key="5">
    <source>
        <dbReference type="HAMAP-Rule" id="MF_00787"/>
    </source>
</evidence>
<dbReference type="Proteomes" id="UP001208041">
    <property type="component" value="Unassembled WGS sequence"/>
</dbReference>
<dbReference type="SUPFAM" id="SSF111342">
    <property type="entry name" value="CbiD-like"/>
    <property type="match status" value="1"/>
</dbReference>
<dbReference type="InterPro" id="IPR036074">
    <property type="entry name" value="CbiD_sf"/>
</dbReference>
<evidence type="ECO:0000313" key="6">
    <source>
        <dbReference type="EMBL" id="MCV6824252.1"/>
    </source>
</evidence>
<comment type="caution">
    <text evidence="6">The sequence shown here is derived from an EMBL/GenBank/DDBJ whole genome shotgun (WGS) entry which is preliminary data.</text>
</comment>
<comment type="catalytic activity">
    <reaction evidence="5">
        <text>Co-precorrin-5B + S-adenosyl-L-methionine = Co-precorrin-6A + S-adenosyl-L-homocysteine</text>
        <dbReference type="Rhea" id="RHEA:26285"/>
        <dbReference type="ChEBI" id="CHEBI:57856"/>
        <dbReference type="ChEBI" id="CHEBI:59789"/>
        <dbReference type="ChEBI" id="CHEBI:60063"/>
        <dbReference type="ChEBI" id="CHEBI:60064"/>
        <dbReference type="EC" id="2.1.1.195"/>
    </reaction>
</comment>
<name>A0AAE3J2S8_9RHOB</name>
<gene>
    <name evidence="5" type="primary">cbiD</name>
    <name evidence="6" type="ORF">OH136_06745</name>
</gene>
<dbReference type="Gene3D" id="3.30.2110.10">
    <property type="entry name" value="CbiD-like"/>
    <property type="match status" value="1"/>
</dbReference>
<comment type="similarity">
    <text evidence="5">Belongs to the CbiD family.</text>
</comment>
<keyword evidence="1 5" id="KW-0169">Cobalamin biosynthesis</keyword>
<dbReference type="HAMAP" id="MF_00787">
    <property type="entry name" value="CbiD"/>
    <property type="match status" value="1"/>
</dbReference>
<evidence type="ECO:0000256" key="4">
    <source>
        <dbReference type="ARBA" id="ARBA00022691"/>
    </source>
</evidence>
<dbReference type="AlphaFoldDB" id="A0AAE3J2S8"/>